<evidence type="ECO:0008006" key="3">
    <source>
        <dbReference type="Google" id="ProtNLM"/>
    </source>
</evidence>
<proteinExistence type="predicted"/>
<organism evidence="1 2">
    <name type="scientific">Oryza sativa subsp. japonica</name>
    <name type="common">Rice</name>
    <dbReference type="NCBI Taxonomy" id="39947"/>
    <lineage>
        <taxon>Eukaryota</taxon>
        <taxon>Viridiplantae</taxon>
        <taxon>Streptophyta</taxon>
        <taxon>Embryophyta</taxon>
        <taxon>Tracheophyta</taxon>
        <taxon>Spermatophyta</taxon>
        <taxon>Magnoliopsida</taxon>
        <taxon>Liliopsida</taxon>
        <taxon>Poales</taxon>
        <taxon>Poaceae</taxon>
        <taxon>BOP clade</taxon>
        <taxon>Oryzoideae</taxon>
        <taxon>Oryzeae</taxon>
        <taxon>Oryzinae</taxon>
        <taxon>Oryza</taxon>
        <taxon>Oryza sativa</taxon>
    </lineage>
</organism>
<reference evidence="2" key="2">
    <citation type="journal article" date="2008" name="Nucleic Acids Res.">
        <title>The rice annotation project database (RAP-DB): 2008 update.</title>
        <authorList>
            <consortium name="The rice annotation project (RAP)"/>
        </authorList>
    </citation>
    <scope>GENOME REANNOTATION</scope>
    <source>
        <strain evidence="2">cv. Nipponbare</strain>
    </source>
</reference>
<dbReference type="AlphaFoldDB" id="Q8S7H3"/>
<dbReference type="Proteomes" id="UP000000763">
    <property type="component" value="Chromosome 3"/>
</dbReference>
<accession>Q8S7H3</accession>
<dbReference type="EMBL" id="AC084748">
    <property type="protein sequence ID" value="AAM19031.1"/>
    <property type="molecule type" value="Genomic_DNA"/>
</dbReference>
<evidence type="ECO:0000313" key="2">
    <source>
        <dbReference type="Proteomes" id="UP000000763"/>
    </source>
</evidence>
<gene>
    <name evidence="1" type="primary">OSJNBa0010I09.22</name>
</gene>
<name>Q8S7H3_ORYSJ</name>
<dbReference type="PANTHER" id="PTHR33085:SF49">
    <property type="entry name" value="OS03G0778800 PROTEIN"/>
    <property type="match status" value="1"/>
</dbReference>
<sequence>MSCEKLSRQSLHLVLNEGRGLFSLRHMDVSKLFYPSTAEALEAEAKAKKKKNGTNKIGSIGRLPTPSIHYQPYTWSASNPYSSLCALALFGERSKNKILCTDMAGHTSIYNPELRSFMRMPDLNSPKRYNSCVAVSIPGASAHAMSNFDIDTDHSLYIMDIDPTYWCSSEVLAYDPVEECWCWGPLPQPPFFQDREYKVPLKPRFMVVDSTKICVSTTTATYSFDMVTRDWNKVGDWVLPFNAEYVPELGHCLGMSDGGPFDLCILDNLSTAAGSPPPVVRHVGMEFELPENWSQVYRDLVNLGSLRFCIVNGYTIENERYECDFNPVTVFTGVEVLPTSSEQGLLMIKHKSKCIMTYIIRRLVDHMLMPSLQQAISPRLCVLLIEPIATVIWYCRIGDDEWMRYEYDIGIQPLDPPFEGKDHEKVPICQIAACRGKFYFNSNFEKIEVLELTPTPTFSSIEIADSIAGGLGVIGGAYVYLVESEDELYMVCLRLDHDFTIYDMTVHRMDFFSHQWRRVYEIGGRAFFLAPFYFGASCSADEYGLEKDSVYASYALDKCFEVSKVEDDATDVHELIDAPDSRRGMWILPMKYKNTIFGMDPLPVPCLALQQQQQHGLESVKTTLFNIFEGQDIACDIDALTNNNSIPVSCLFYLTTKIGLLPPIPITSDV</sequence>
<protein>
    <recommendedName>
        <fullName evidence="3">DUF295 domain-containing protein</fullName>
    </recommendedName>
</protein>
<dbReference type="Pfam" id="PF07893">
    <property type="entry name" value="DUF1668"/>
    <property type="match status" value="1"/>
</dbReference>
<evidence type="ECO:0000313" key="1">
    <source>
        <dbReference type="EMBL" id="AAM19031.1"/>
    </source>
</evidence>
<dbReference type="PANTHER" id="PTHR33085">
    <property type="entry name" value="OS12G0113100 PROTEIN-RELATED"/>
    <property type="match status" value="1"/>
</dbReference>
<reference evidence="2" key="1">
    <citation type="journal article" date="2005" name="Nature">
        <title>The map-based sequence of the rice genome.</title>
        <authorList>
            <consortium name="International rice genome sequencing project (IRGSP)"/>
            <person name="Matsumoto T."/>
            <person name="Wu J."/>
            <person name="Kanamori H."/>
            <person name="Katayose Y."/>
            <person name="Fujisawa M."/>
            <person name="Namiki N."/>
            <person name="Mizuno H."/>
            <person name="Yamamoto K."/>
            <person name="Antonio B.A."/>
            <person name="Baba T."/>
            <person name="Sakata K."/>
            <person name="Nagamura Y."/>
            <person name="Aoki H."/>
            <person name="Arikawa K."/>
            <person name="Arita K."/>
            <person name="Bito T."/>
            <person name="Chiden Y."/>
            <person name="Fujitsuka N."/>
            <person name="Fukunaka R."/>
            <person name="Hamada M."/>
            <person name="Harada C."/>
            <person name="Hayashi A."/>
            <person name="Hijishita S."/>
            <person name="Honda M."/>
            <person name="Hosokawa S."/>
            <person name="Ichikawa Y."/>
            <person name="Idonuma A."/>
            <person name="Iijima M."/>
            <person name="Ikeda M."/>
            <person name="Ikeno M."/>
            <person name="Ito K."/>
            <person name="Ito S."/>
            <person name="Ito T."/>
            <person name="Ito Y."/>
            <person name="Ito Y."/>
            <person name="Iwabuchi A."/>
            <person name="Kamiya K."/>
            <person name="Karasawa W."/>
            <person name="Kurita K."/>
            <person name="Katagiri S."/>
            <person name="Kikuta A."/>
            <person name="Kobayashi H."/>
            <person name="Kobayashi N."/>
            <person name="Machita K."/>
            <person name="Maehara T."/>
            <person name="Masukawa M."/>
            <person name="Mizubayashi T."/>
            <person name="Mukai Y."/>
            <person name="Nagasaki H."/>
            <person name="Nagata Y."/>
            <person name="Naito S."/>
            <person name="Nakashima M."/>
            <person name="Nakama Y."/>
            <person name="Nakamichi Y."/>
            <person name="Nakamura M."/>
            <person name="Meguro A."/>
            <person name="Negishi M."/>
            <person name="Ohta I."/>
            <person name="Ohta T."/>
            <person name="Okamoto M."/>
            <person name="Ono N."/>
            <person name="Saji S."/>
            <person name="Sakaguchi M."/>
            <person name="Sakai K."/>
            <person name="Shibata M."/>
            <person name="Shimokawa T."/>
            <person name="Song J."/>
            <person name="Takazaki Y."/>
            <person name="Terasawa K."/>
            <person name="Tsugane M."/>
            <person name="Tsuji K."/>
            <person name="Ueda S."/>
            <person name="Waki K."/>
            <person name="Yamagata H."/>
            <person name="Yamamoto M."/>
            <person name="Yamamoto S."/>
            <person name="Yamane H."/>
            <person name="Yoshiki S."/>
            <person name="Yoshihara R."/>
            <person name="Yukawa K."/>
            <person name="Zhong H."/>
            <person name="Yano M."/>
            <person name="Yuan Q."/>
            <person name="Ouyang S."/>
            <person name="Liu J."/>
            <person name="Jones K.M."/>
            <person name="Gansberger K."/>
            <person name="Moffat K."/>
            <person name="Hill J."/>
            <person name="Bera J."/>
            <person name="Fadrosh D."/>
            <person name="Jin S."/>
            <person name="Johri S."/>
            <person name="Kim M."/>
            <person name="Overton L."/>
            <person name="Reardon M."/>
            <person name="Tsitrin T."/>
            <person name="Vuong H."/>
            <person name="Weaver B."/>
            <person name="Ciecko A."/>
            <person name="Tallon L."/>
            <person name="Jackson J."/>
            <person name="Pai G."/>
            <person name="Aken S.V."/>
            <person name="Utterback T."/>
            <person name="Reidmuller S."/>
            <person name="Feldblyum T."/>
            <person name="Hsiao J."/>
            <person name="Zismann V."/>
            <person name="Iobst S."/>
            <person name="de Vazeille A.R."/>
            <person name="Buell C.R."/>
            <person name="Ying K."/>
            <person name="Li Y."/>
            <person name="Lu T."/>
            <person name="Huang Y."/>
            <person name="Zhao Q."/>
            <person name="Feng Q."/>
            <person name="Zhang L."/>
            <person name="Zhu J."/>
            <person name="Weng Q."/>
            <person name="Mu J."/>
            <person name="Lu Y."/>
            <person name="Fan D."/>
            <person name="Liu Y."/>
            <person name="Guan J."/>
            <person name="Zhang Y."/>
            <person name="Yu S."/>
            <person name="Liu X."/>
            <person name="Zhang Y."/>
            <person name="Hong G."/>
            <person name="Han B."/>
            <person name="Choisne N."/>
            <person name="Demange N."/>
            <person name="Orjeda G."/>
            <person name="Samain S."/>
            <person name="Cattolico L."/>
            <person name="Pelletier E."/>
            <person name="Couloux A."/>
            <person name="Segurens B."/>
            <person name="Wincker P."/>
            <person name="D'Hont A."/>
            <person name="Scarpelli C."/>
            <person name="Weissenbach J."/>
            <person name="Salanoubat M."/>
            <person name="Quetier F."/>
            <person name="Yu Y."/>
            <person name="Kim H.R."/>
            <person name="Rambo T."/>
            <person name="Currie J."/>
            <person name="Collura K."/>
            <person name="Luo M."/>
            <person name="Yang T."/>
            <person name="Ammiraju J.S.S."/>
            <person name="Engler F."/>
            <person name="Soderlund C."/>
            <person name="Wing R.A."/>
            <person name="Palmer L.E."/>
            <person name="de la Bastide M."/>
            <person name="Spiegel L."/>
            <person name="Nascimento L."/>
            <person name="Zutavern T."/>
            <person name="O'Shaughnessy A."/>
            <person name="Dike S."/>
            <person name="Dedhia N."/>
            <person name="Preston R."/>
            <person name="Balija V."/>
            <person name="McCombie W.R."/>
            <person name="Chow T."/>
            <person name="Chen H."/>
            <person name="Chung M."/>
            <person name="Chen C."/>
            <person name="Shaw J."/>
            <person name="Wu H."/>
            <person name="Hsiao K."/>
            <person name="Chao Y."/>
            <person name="Chu M."/>
            <person name="Cheng C."/>
            <person name="Hour A."/>
            <person name="Lee P."/>
            <person name="Lin S."/>
            <person name="Lin Y."/>
            <person name="Liou J."/>
            <person name="Liu S."/>
            <person name="Hsing Y."/>
            <person name="Raghuvanshi S."/>
            <person name="Mohanty A."/>
            <person name="Bharti A.K."/>
            <person name="Gaur A."/>
            <person name="Gupta V."/>
            <person name="Kumar D."/>
            <person name="Ravi V."/>
            <person name="Vij S."/>
            <person name="Kapur A."/>
            <person name="Khurana P."/>
            <person name="Khurana P."/>
            <person name="Khurana J.P."/>
            <person name="Tyagi A.K."/>
            <person name="Gaikwad K."/>
            <person name="Singh A."/>
            <person name="Dalal V."/>
            <person name="Srivastava S."/>
            <person name="Dixit A."/>
            <person name="Pal A.K."/>
            <person name="Ghazi I.A."/>
            <person name="Yadav M."/>
            <person name="Pandit A."/>
            <person name="Bhargava A."/>
            <person name="Sureshbabu K."/>
            <person name="Batra K."/>
            <person name="Sharma T.R."/>
            <person name="Mohapatra T."/>
            <person name="Singh N.K."/>
            <person name="Messing J."/>
            <person name="Nelson A.B."/>
            <person name="Fuks G."/>
            <person name="Kavchok S."/>
            <person name="Keizer G."/>
            <person name="Linton E."/>
            <person name="Llaca V."/>
            <person name="Song R."/>
            <person name="Tanyolac B."/>
            <person name="Young S."/>
            <person name="Ho-Il K."/>
            <person name="Hahn J.H."/>
            <person name="Sangsakoo G."/>
            <person name="Vanavichit A."/>
            <person name="de Mattos Luiz.A.T."/>
            <person name="Zimmer P.D."/>
            <person name="Malone G."/>
            <person name="Dellagostin O."/>
            <person name="de Oliveira A.C."/>
            <person name="Bevan M."/>
            <person name="Bancroft I."/>
            <person name="Minx P."/>
            <person name="Cordum H."/>
            <person name="Wilson R."/>
            <person name="Cheng Z."/>
            <person name="Jin W."/>
            <person name="Jiang J."/>
            <person name="Leong S.A."/>
            <person name="Iwama H."/>
            <person name="Gojobori T."/>
            <person name="Itoh T."/>
            <person name="Niimura Y."/>
            <person name="Fujii Y."/>
            <person name="Habara T."/>
            <person name="Sakai H."/>
            <person name="Sato Y."/>
            <person name="Wilson G."/>
            <person name="Kumar K."/>
            <person name="McCouch S."/>
            <person name="Juretic N."/>
            <person name="Hoen D."/>
            <person name="Wright S."/>
            <person name="Bruskiewich R."/>
            <person name="Bureau T."/>
            <person name="Miyao A."/>
            <person name="Hirochika H."/>
            <person name="Nishikawa T."/>
            <person name="Kadowaki K."/>
            <person name="Sugiura M."/>
            <person name="Burr B."/>
            <person name="Sasaki T."/>
        </authorList>
    </citation>
    <scope>NUCLEOTIDE SEQUENCE [LARGE SCALE GENOMIC DNA]</scope>
    <source>
        <strain evidence="2">cv. Nipponbare</strain>
    </source>
</reference>
<dbReference type="InterPro" id="IPR012871">
    <property type="entry name" value="DUF1668_ORYSA"/>
</dbReference>